<sequence>MTAYLDHASTTPMRPEALDAYLGRAARLGNPSSLHTSGRDARRAVEESRESVAAAVGARAGEIVWTSGGTEADNLAIKGLFWARRAEDPRRRRVLVGAAEHHAVLDVVEWLAAHEGADVRLLPVDEQGRTDLAALEAELADAPEQIALLSLMWANNEVGTLQPVAEATRAAHAVGVPVHTDAVQAVGHVPVDVSAAGVDALSLSAHKFGGPVGVGALVLRRGTPLVPLLHGGGQELGHRSGTPAAAAAVATAAALAVAVSDLTGEAARLAGLRDRLLAGIGGLEGVVLRGDPRERLPGNTHVTVAGCQGDSLLYLLDAAGVECSTGSACQAGVPRPSHVLLAMGLSSDEAAGALRFSTGWSSTEADVDAAVAALGPALERARRAARPRSRRVRGAA</sequence>
<evidence type="ECO:0000256" key="4">
    <source>
        <dbReference type="ARBA" id="ARBA00022679"/>
    </source>
</evidence>
<dbReference type="InterPro" id="IPR000192">
    <property type="entry name" value="Aminotrans_V_dom"/>
</dbReference>
<dbReference type="PROSITE" id="PS00595">
    <property type="entry name" value="AA_TRANSFER_CLASS_5"/>
    <property type="match status" value="1"/>
</dbReference>
<keyword evidence="4" id="KW-0808">Transferase</keyword>
<dbReference type="PANTHER" id="PTHR11601">
    <property type="entry name" value="CYSTEINE DESULFURYLASE FAMILY MEMBER"/>
    <property type="match status" value="1"/>
</dbReference>
<dbReference type="Gene3D" id="1.10.260.50">
    <property type="match status" value="1"/>
</dbReference>
<keyword evidence="7" id="KW-0408">Iron</keyword>
<keyword evidence="5" id="KW-0479">Metal-binding</keyword>
<protein>
    <recommendedName>
        <fullName evidence="3">cysteine desulfurase</fullName>
        <ecNumber evidence="3">2.8.1.7</ecNumber>
    </recommendedName>
</protein>
<evidence type="ECO:0000256" key="10">
    <source>
        <dbReference type="RuleBase" id="RU004504"/>
    </source>
</evidence>
<dbReference type="Gene3D" id="3.90.1150.10">
    <property type="entry name" value="Aspartate Aminotransferase, domain 1"/>
    <property type="match status" value="1"/>
</dbReference>
<comment type="similarity">
    <text evidence="2">Belongs to the class-V pyridoxal-phosphate-dependent aminotransferase family. NifS/IscS subfamily.</text>
</comment>
<dbReference type="InterPro" id="IPR015422">
    <property type="entry name" value="PyrdxlP-dep_Trfase_small"/>
</dbReference>
<evidence type="ECO:0000313" key="13">
    <source>
        <dbReference type="Proteomes" id="UP001589748"/>
    </source>
</evidence>
<dbReference type="Gene3D" id="3.40.640.10">
    <property type="entry name" value="Type I PLP-dependent aspartate aminotransferase-like (Major domain)"/>
    <property type="match status" value="1"/>
</dbReference>
<evidence type="ECO:0000256" key="8">
    <source>
        <dbReference type="ARBA" id="ARBA00023014"/>
    </source>
</evidence>
<dbReference type="RefSeq" id="WP_380136392.1">
    <property type="nucleotide sequence ID" value="NZ_JBHLUI010000006.1"/>
</dbReference>
<comment type="catalytic activity">
    <reaction evidence="9">
        <text>(sulfur carrier)-H + L-cysteine = (sulfur carrier)-SH + L-alanine</text>
        <dbReference type="Rhea" id="RHEA:43892"/>
        <dbReference type="Rhea" id="RHEA-COMP:14737"/>
        <dbReference type="Rhea" id="RHEA-COMP:14739"/>
        <dbReference type="ChEBI" id="CHEBI:29917"/>
        <dbReference type="ChEBI" id="CHEBI:35235"/>
        <dbReference type="ChEBI" id="CHEBI:57972"/>
        <dbReference type="ChEBI" id="CHEBI:64428"/>
        <dbReference type="EC" id="2.8.1.7"/>
    </reaction>
</comment>
<proteinExistence type="inferred from homology"/>
<accession>A0ABV5LMW8</accession>
<dbReference type="PIRSF" id="PIRSF005572">
    <property type="entry name" value="NifS"/>
    <property type="match status" value="1"/>
</dbReference>
<evidence type="ECO:0000256" key="9">
    <source>
        <dbReference type="ARBA" id="ARBA00050776"/>
    </source>
</evidence>
<evidence type="ECO:0000256" key="1">
    <source>
        <dbReference type="ARBA" id="ARBA00001933"/>
    </source>
</evidence>
<evidence type="ECO:0000259" key="11">
    <source>
        <dbReference type="Pfam" id="PF00266"/>
    </source>
</evidence>
<keyword evidence="8" id="KW-0411">Iron-sulfur</keyword>
<evidence type="ECO:0000256" key="5">
    <source>
        <dbReference type="ARBA" id="ARBA00022723"/>
    </source>
</evidence>
<dbReference type="SUPFAM" id="SSF53383">
    <property type="entry name" value="PLP-dependent transferases"/>
    <property type="match status" value="1"/>
</dbReference>
<dbReference type="InterPro" id="IPR020578">
    <property type="entry name" value="Aminotrans_V_PyrdxlP_BS"/>
</dbReference>
<dbReference type="InterPro" id="IPR015424">
    <property type="entry name" value="PyrdxlP-dep_Trfase"/>
</dbReference>
<keyword evidence="6" id="KW-0663">Pyridoxal phosphate</keyword>
<dbReference type="InterPro" id="IPR015421">
    <property type="entry name" value="PyrdxlP-dep_Trfase_major"/>
</dbReference>
<organism evidence="12 13">
    <name type="scientific">Kineococcus gynurae</name>
    <dbReference type="NCBI Taxonomy" id="452979"/>
    <lineage>
        <taxon>Bacteria</taxon>
        <taxon>Bacillati</taxon>
        <taxon>Actinomycetota</taxon>
        <taxon>Actinomycetes</taxon>
        <taxon>Kineosporiales</taxon>
        <taxon>Kineosporiaceae</taxon>
        <taxon>Kineococcus</taxon>
    </lineage>
</organism>
<reference evidence="12 13" key="1">
    <citation type="submission" date="2024-09" db="EMBL/GenBank/DDBJ databases">
        <authorList>
            <person name="Sun Q."/>
            <person name="Mori K."/>
        </authorList>
    </citation>
    <scope>NUCLEOTIDE SEQUENCE [LARGE SCALE GENOMIC DNA]</scope>
    <source>
        <strain evidence="12 13">TISTR 1856</strain>
    </source>
</reference>
<evidence type="ECO:0000256" key="6">
    <source>
        <dbReference type="ARBA" id="ARBA00022898"/>
    </source>
</evidence>
<evidence type="ECO:0000313" key="12">
    <source>
        <dbReference type="EMBL" id="MFB9375389.1"/>
    </source>
</evidence>
<dbReference type="Proteomes" id="UP001589748">
    <property type="component" value="Unassembled WGS sequence"/>
</dbReference>
<comment type="caution">
    <text evidence="12">The sequence shown here is derived from an EMBL/GenBank/DDBJ whole genome shotgun (WGS) entry which is preliminary data.</text>
</comment>
<name>A0ABV5LMW8_9ACTN</name>
<evidence type="ECO:0000256" key="7">
    <source>
        <dbReference type="ARBA" id="ARBA00023004"/>
    </source>
</evidence>
<keyword evidence="13" id="KW-1185">Reference proteome</keyword>
<dbReference type="PANTHER" id="PTHR11601:SF34">
    <property type="entry name" value="CYSTEINE DESULFURASE"/>
    <property type="match status" value="1"/>
</dbReference>
<evidence type="ECO:0000256" key="2">
    <source>
        <dbReference type="ARBA" id="ARBA00006490"/>
    </source>
</evidence>
<feature type="domain" description="Aminotransferase class V" evidence="11">
    <location>
        <begin position="4"/>
        <end position="369"/>
    </location>
</feature>
<comment type="cofactor">
    <cofactor evidence="1 10">
        <name>pyridoxal 5'-phosphate</name>
        <dbReference type="ChEBI" id="CHEBI:597326"/>
    </cofactor>
</comment>
<dbReference type="EMBL" id="JBHMDM010000001">
    <property type="protein sequence ID" value="MFB9375389.1"/>
    <property type="molecule type" value="Genomic_DNA"/>
</dbReference>
<dbReference type="InterPro" id="IPR016454">
    <property type="entry name" value="Cysteine_dSase"/>
</dbReference>
<gene>
    <name evidence="12" type="ORF">ACFFVI_00250</name>
</gene>
<dbReference type="EC" id="2.8.1.7" evidence="3"/>
<evidence type="ECO:0000256" key="3">
    <source>
        <dbReference type="ARBA" id="ARBA00012239"/>
    </source>
</evidence>
<dbReference type="Pfam" id="PF00266">
    <property type="entry name" value="Aminotran_5"/>
    <property type="match status" value="1"/>
</dbReference>